<name>A0A835RG74_VANPL</name>
<organism evidence="2 3">
    <name type="scientific">Vanilla planifolia</name>
    <name type="common">Vanilla</name>
    <dbReference type="NCBI Taxonomy" id="51239"/>
    <lineage>
        <taxon>Eukaryota</taxon>
        <taxon>Viridiplantae</taxon>
        <taxon>Streptophyta</taxon>
        <taxon>Embryophyta</taxon>
        <taxon>Tracheophyta</taxon>
        <taxon>Spermatophyta</taxon>
        <taxon>Magnoliopsida</taxon>
        <taxon>Liliopsida</taxon>
        <taxon>Asparagales</taxon>
        <taxon>Orchidaceae</taxon>
        <taxon>Vanilloideae</taxon>
        <taxon>Vanilleae</taxon>
        <taxon>Vanilla</taxon>
    </lineage>
</organism>
<dbReference type="EMBL" id="JADCNL010000003">
    <property type="protein sequence ID" value="KAG0488399.1"/>
    <property type="molecule type" value="Genomic_DNA"/>
</dbReference>
<reference evidence="2 3" key="1">
    <citation type="journal article" date="2020" name="Nat. Food">
        <title>A phased Vanilla planifolia genome enables genetic improvement of flavour and production.</title>
        <authorList>
            <person name="Hasing T."/>
            <person name="Tang H."/>
            <person name="Brym M."/>
            <person name="Khazi F."/>
            <person name="Huang T."/>
            <person name="Chambers A.H."/>
        </authorList>
    </citation>
    <scope>NUCLEOTIDE SEQUENCE [LARGE SCALE GENOMIC DNA]</scope>
    <source>
        <tissue evidence="2">Leaf</tissue>
    </source>
</reference>
<dbReference type="Proteomes" id="UP000636800">
    <property type="component" value="Chromosome 3"/>
</dbReference>
<accession>A0A835RG74</accession>
<gene>
    <name evidence="2" type="ORF">HPP92_007210</name>
</gene>
<sequence length="90" mass="9319">MLGGGEGVDESEEQGAPSETLPEPVVAASEGPSPADPAPDSIGLDCLKQAKLVNQTSQYSFPDTHYWASVVCSRRKKASWLGGGTATLGE</sequence>
<evidence type="ECO:0000313" key="3">
    <source>
        <dbReference type="Proteomes" id="UP000636800"/>
    </source>
</evidence>
<dbReference type="AlphaFoldDB" id="A0A835RG74"/>
<protein>
    <submittedName>
        <fullName evidence="2">Uncharacterized protein</fullName>
    </submittedName>
</protein>
<evidence type="ECO:0000313" key="2">
    <source>
        <dbReference type="EMBL" id="KAG0488399.1"/>
    </source>
</evidence>
<feature type="region of interest" description="Disordered" evidence="1">
    <location>
        <begin position="1"/>
        <end position="43"/>
    </location>
</feature>
<keyword evidence="3" id="KW-1185">Reference proteome</keyword>
<evidence type="ECO:0000256" key="1">
    <source>
        <dbReference type="SAM" id="MobiDB-lite"/>
    </source>
</evidence>
<proteinExistence type="predicted"/>
<comment type="caution">
    <text evidence="2">The sequence shown here is derived from an EMBL/GenBank/DDBJ whole genome shotgun (WGS) entry which is preliminary data.</text>
</comment>